<dbReference type="Gene3D" id="3.40.50.1000">
    <property type="entry name" value="HAD superfamily/HAD-like"/>
    <property type="match status" value="1"/>
</dbReference>
<dbReference type="SFLD" id="SFLDG01129">
    <property type="entry name" value="C1.5:_HAD__Beta-PGM__Phosphata"/>
    <property type="match status" value="1"/>
</dbReference>
<dbReference type="RefSeq" id="WP_135173327.1">
    <property type="nucleotide sequence ID" value="NZ_SPQT01000002.1"/>
</dbReference>
<dbReference type="InterPro" id="IPR006328">
    <property type="entry name" value="2-HAD"/>
</dbReference>
<dbReference type="SFLD" id="SFLDS00003">
    <property type="entry name" value="Haloacid_Dehalogenase"/>
    <property type="match status" value="1"/>
</dbReference>
<dbReference type="Proteomes" id="UP000297966">
    <property type="component" value="Unassembled WGS sequence"/>
</dbReference>
<accession>A0A4Y9M3G1</accession>
<dbReference type="Gene3D" id="1.10.150.240">
    <property type="entry name" value="Putative phosphatase, domain 2"/>
    <property type="match status" value="1"/>
</dbReference>
<dbReference type="OrthoDB" id="9785638at2"/>
<dbReference type="EMBL" id="SPQT01000002">
    <property type="protein sequence ID" value="TFV49680.1"/>
    <property type="molecule type" value="Genomic_DNA"/>
</dbReference>
<evidence type="ECO:0000313" key="5">
    <source>
        <dbReference type="Proteomes" id="UP000297966"/>
    </source>
</evidence>
<comment type="caution">
    <text evidence="4">The sequence shown here is derived from an EMBL/GenBank/DDBJ whole genome shotgun (WGS) entry which is preliminary data.</text>
</comment>
<dbReference type="InterPro" id="IPR036412">
    <property type="entry name" value="HAD-like_sf"/>
</dbReference>
<comment type="function">
    <text evidence="3">Catalyzes the hydrolytic dehalogenation of small (S)-2-haloalkanoic acids to yield the corresponding (R)-2-hydroxyalkanoic acids.</text>
</comment>
<dbReference type="PANTHER" id="PTHR43316:SF3">
    <property type="entry name" value="HALOACID DEHALOGENASE, TYPE II (AFU_ORTHOLOGUE AFUA_2G07750)-RELATED"/>
    <property type="match status" value="1"/>
</dbReference>
<dbReference type="GO" id="GO:0018784">
    <property type="term" value="F:(S)-2-haloacid dehalogenase activity"/>
    <property type="evidence" value="ECO:0007669"/>
    <property type="project" value="UniProtKB-UniRule"/>
</dbReference>
<dbReference type="InterPro" id="IPR023198">
    <property type="entry name" value="PGP-like_dom2"/>
</dbReference>
<dbReference type="InterPro" id="IPR051540">
    <property type="entry name" value="S-2-haloacid_dehalogenase"/>
</dbReference>
<dbReference type="InterPro" id="IPR006439">
    <property type="entry name" value="HAD-SF_hydro_IA"/>
</dbReference>
<dbReference type="PANTHER" id="PTHR43316">
    <property type="entry name" value="HYDROLASE, HALOACID DELAHOGENASE-RELATED"/>
    <property type="match status" value="1"/>
</dbReference>
<dbReference type="PRINTS" id="PR00413">
    <property type="entry name" value="HADHALOGNASE"/>
</dbReference>
<evidence type="ECO:0000313" key="4">
    <source>
        <dbReference type="EMBL" id="TFV49680.1"/>
    </source>
</evidence>
<dbReference type="NCBIfam" id="TIGR01493">
    <property type="entry name" value="HAD-SF-IA-v2"/>
    <property type="match status" value="1"/>
</dbReference>
<organism evidence="4 5">
    <name type="scientific">Bradyrhizobium niftali</name>
    <dbReference type="NCBI Taxonomy" id="2560055"/>
    <lineage>
        <taxon>Bacteria</taxon>
        <taxon>Pseudomonadati</taxon>
        <taxon>Pseudomonadota</taxon>
        <taxon>Alphaproteobacteria</taxon>
        <taxon>Hyphomicrobiales</taxon>
        <taxon>Nitrobacteraceae</taxon>
        <taxon>Bradyrhizobium</taxon>
    </lineage>
</organism>
<evidence type="ECO:0000256" key="3">
    <source>
        <dbReference type="RuleBase" id="RU368077"/>
    </source>
</evidence>
<gene>
    <name evidence="4" type="ORF">E4K65_05690</name>
</gene>
<evidence type="ECO:0000256" key="1">
    <source>
        <dbReference type="ARBA" id="ARBA00008106"/>
    </source>
</evidence>
<comment type="similarity">
    <text evidence="1 3">Belongs to the HAD-like hydrolase superfamily. S-2-haloalkanoic acid dehalogenase family.</text>
</comment>
<dbReference type="SUPFAM" id="SSF56784">
    <property type="entry name" value="HAD-like"/>
    <property type="match status" value="1"/>
</dbReference>
<protein>
    <recommendedName>
        <fullName evidence="3">(S)-2-haloacid dehalogenase</fullName>
        <ecNumber evidence="3">3.8.1.2</ecNumber>
    </recommendedName>
    <alternativeName>
        <fullName evidence="3">2-haloalkanoic acid dehalogenase</fullName>
    </alternativeName>
    <alternativeName>
        <fullName evidence="3">Halocarboxylic acid halidohydrolase</fullName>
    </alternativeName>
    <alternativeName>
        <fullName evidence="3">L-2-haloacid dehalogenase</fullName>
    </alternativeName>
</protein>
<dbReference type="AlphaFoldDB" id="A0A4Y9M3G1"/>
<evidence type="ECO:0000256" key="2">
    <source>
        <dbReference type="ARBA" id="ARBA00022801"/>
    </source>
</evidence>
<proteinExistence type="inferred from homology"/>
<keyword evidence="2 3" id="KW-0378">Hydrolase</keyword>
<dbReference type="NCBIfam" id="TIGR01428">
    <property type="entry name" value="HAD_type_II"/>
    <property type="match status" value="1"/>
</dbReference>
<comment type="catalytic activity">
    <reaction evidence="3">
        <text>an (S)-2-haloacid + H2O = a (2R)-2-hydroxycarboxylate + a halide anion + H(+)</text>
        <dbReference type="Rhea" id="RHEA:11192"/>
        <dbReference type="ChEBI" id="CHEBI:15377"/>
        <dbReference type="ChEBI" id="CHEBI:15378"/>
        <dbReference type="ChEBI" id="CHEBI:16042"/>
        <dbReference type="ChEBI" id="CHEBI:58314"/>
        <dbReference type="ChEBI" id="CHEBI:137405"/>
        <dbReference type="EC" id="3.8.1.2"/>
    </reaction>
</comment>
<dbReference type="Pfam" id="PF00702">
    <property type="entry name" value="Hydrolase"/>
    <property type="match status" value="1"/>
</dbReference>
<name>A0A4Y9M3G1_9BRAD</name>
<dbReference type="CDD" id="cd02588">
    <property type="entry name" value="HAD_L2-DEX"/>
    <property type="match status" value="1"/>
</dbReference>
<reference evidence="4 5" key="1">
    <citation type="submission" date="2019-03" db="EMBL/GenBank/DDBJ databases">
        <title>Bradyrhizobium diversity isolated from nodules of Chamaecrista fasciculata.</title>
        <authorList>
            <person name="Klepa M.S."/>
            <person name="Urquiaga M.O."/>
            <person name="Hungria M."/>
            <person name="Delamuta J.R."/>
        </authorList>
    </citation>
    <scope>NUCLEOTIDE SEQUENCE [LARGE SCALE GENOMIC DNA]</scope>
    <source>
        <strain evidence="4 5">CNPSo 3448</strain>
    </source>
</reference>
<sequence length="234" mass="26499">MTNIQKLKDTVKVCMFDQYGTVVDMQGGLVKIATPFLEGKGWTGNPNSFVTWWRRTHFENSMIDALLHREHTPYREIGHRAVSQVMDRSGIKYTKDEVKYLVGEIEKLECFPEVPAALAKLQTRYKLVVLSNGDRDMLETAKKYHKIPFDNVISVAEANSFKPHVATYTKAAEILGLKMDQILFVANHAFDVIGAKSAGMRTAMINRRDRPFEETPHKPDITAPTMKDLADAIV</sequence>
<keyword evidence="5" id="KW-1185">Reference proteome</keyword>
<dbReference type="EC" id="3.8.1.2" evidence="3"/>
<dbReference type="InterPro" id="IPR023214">
    <property type="entry name" value="HAD_sf"/>
</dbReference>